<accession>A0A392UFF9</accession>
<evidence type="ECO:0000313" key="2">
    <source>
        <dbReference type="EMBL" id="MCI71728.1"/>
    </source>
</evidence>
<feature type="compositionally biased region" description="Polar residues" evidence="1">
    <location>
        <begin position="1"/>
        <end position="18"/>
    </location>
</feature>
<dbReference type="AlphaFoldDB" id="A0A392UFF9"/>
<feature type="region of interest" description="Disordered" evidence="1">
    <location>
        <begin position="1"/>
        <end position="28"/>
    </location>
</feature>
<dbReference type="Proteomes" id="UP000265520">
    <property type="component" value="Unassembled WGS sequence"/>
</dbReference>
<keyword evidence="3" id="KW-1185">Reference proteome</keyword>
<evidence type="ECO:0000313" key="3">
    <source>
        <dbReference type="Proteomes" id="UP000265520"/>
    </source>
</evidence>
<protein>
    <submittedName>
        <fullName evidence="2">Uncharacterized protein</fullName>
    </submittedName>
</protein>
<sequence>MANSDVSFPQSVKQNGISSYPHRTWIGK</sequence>
<organism evidence="2 3">
    <name type="scientific">Trifolium medium</name>
    <dbReference type="NCBI Taxonomy" id="97028"/>
    <lineage>
        <taxon>Eukaryota</taxon>
        <taxon>Viridiplantae</taxon>
        <taxon>Streptophyta</taxon>
        <taxon>Embryophyta</taxon>
        <taxon>Tracheophyta</taxon>
        <taxon>Spermatophyta</taxon>
        <taxon>Magnoliopsida</taxon>
        <taxon>eudicotyledons</taxon>
        <taxon>Gunneridae</taxon>
        <taxon>Pentapetalae</taxon>
        <taxon>rosids</taxon>
        <taxon>fabids</taxon>
        <taxon>Fabales</taxon>
        <taxon>Fabaceae</taxon>
        <taxon>Papilionoideae</taxon>
        <taxon>50 kb inversion clade</taxon>
        <taxon>NPAAA clade</taxon>
        <taxon>Hologalegina</taxon>
        <taxon>IRL clade</taxon>
        <taxon>Trifolieae</taxon>
        <taxon>Trifolium</taxon>
    </lineage>
</organism>
<evidence type="ECO:0000256" key="1">
    <source>
        <dbReference type="SAM" id="MobiDB-lite"/>
    </source>
</evidence>
<reference evidence="2 3" key="1">
    <citation type="journal article" date="2018" name="Front. Plant Sci.">
        <title>Red Clover (Trifolium pratense) and Zigzag Clover (T. medium) - A Picture of Genomic Similarities and Differences.</title>
        <authorList>
            <person name="Dluhosova J."/>
            <person name="Istvanek J."/>
            <person name="Nedelnik J."/>
            <person name="Repkova J."/>
        </authorList>
    </citation>
    <scope>NUCLEOTIDE SEQUENCE [LARGE SCALE GENOMIC DNA]</scope>
    <source>
        <strain evidence="3">cv. 10/8</strain>
        <tissue evidence="2">Leaf</tissue>
    </source>
</reference>
<proteinExistence type="predicted"/>
<comment type="caution">
    <text evidence="2">The sequence shown here is derived from an EMBL/GenBank/DDBJ whole genome shotgun (WGS) entry which is preliminary data.</text>
</comment>
<feature type="non-terminal residue" evidence="2">
    <location>
        <position position="28"/>
    </location>
</feature>
<dbReference type="EMBL" id="LXQA010802810">
    <property type="protein sequence ID" value="MCI71728.1"/>
    <property type="molecule type" value="Genomic_DNA"/>
</dbReference>
<name>A0A392UFF9_9FABA</name>